<evidence type="ECO:0000256" key="1">
    <source>
        <dbReference type="SAM" id="MobiDB-lite"/>
    </source>
</evidence>
<dbReference type="EMBL" id="JASNQZ010000014">
    <property type="protein sequence ID" value="KAL0948199.1"/>
    <property type="molecule type" value="Genomic_DNA"/>
</dbReference>
<gene>
    <name evidence="3" type="ORF">HGRIS_010807</name>
</gene>
<feature type="compositionally biased region" description="Basic and acidic residues" evidence="1">
    <location>
        <begin position="152"/>
        <end position="168"/>
    </location>
</feature>
<dbReference type="InterPro" id="IPR019481">
    <property type="entry name" value="TFIIIC_triple_barrel"/>
</dbReference>
<feature type="compositionally biased region" description="Basic residues" evidence="1">
    <location>
        <begin position="169"/>
        <end position="188"/>
    </location>
</feature>
<proteinExistence type="predicted"/>
<dbReference type="InterPro" id="IPR042771">
    <property type="entry name" value="GTF3C6-like"/>
</dbReference>
<evidence type="ECO:0000313" key="4">
    <source>
        <dbReference type="Proteomes" id="UP001556367"/>
    </source>
</evidence>
<dbReference type="Gene3D" id="2.60.40.4370">
    <property type="match status" value="1"/>
</dbReference>
<accession>A0ABR3IXU6</accession>
<dbReference type="Pfam" id="PF10419">
    <property type="entry name" value="TFIIIC_sub6"/>
    <property type="match status" value="1"/>
</dbReference>
<feature type="compositionally biased region" description="Low complexity" evidence="1">
    <location>
        <begin position="190"/>
        <end position="202"/>
    </location>
</feature>
<dbReference type="PANTHER" id="PTHR21860:SF2">
    <property type="entry name" value="GENERAL TRANSCRIPTION FACTOR 3C POLYPEPTIDE 6"/>
    <property type="match status" value="1"/>
</dbReference>
<organism evidence="3 4">
    <name type="scientific">Hohenbuehelia grisea</name>
    <dbReference type="NCBI Taxonomy" id="104357"/>
    <lineage>
        <taxon>Eukaryota</taxon>
        <taxon>Fungi</taxon>
        <taxon>Dikarya</taxon>
        <taxon>Basidiomycota</taxon>
        <taxon>Agaricomycotina</taxon>
        <taxon>Agaricomycetes</taxon>
        <taxon>Agaricomycetidae</taxon>
        <taxon>Agaricales</taxon>
        <taxon>Pleurotineae</taxon>
        <taxon>Pleurotaceae</taxon>
        <taxon>Hohenbuehelia</taxon>
    </lineage>
</organism>
<comment type="caution">
    <text evidence="3">The sequence shown here is derived from an EMBL/GenBank/DDBJ whole genome shotgun (WGS) entry which is preliminary data.</text>
</comment>
<dbReference type="PANTHER" id="PTHR21860">
    <property type="entry name" value="TRANSCRIPTION INITIATION FACTOR IIIC TFIIIC , POLYPEPTIDE 6-RELATED"/>
    <property type="match status" value="1"/>
</dbReference>
<keyword evidence="4" id="KW-1185">Reference proteome</keyword>
<evidence type="ECO:0000259" key="2">
    <source>
        <dbReference type="Pfam" id="PF10419"/>
    </source>
</evidence>
<sequence length="208" mass="22121">MSGTPSTLIPGFRQVASFGPDSDYEEGEEVMYVTMDLGPVEPTLVPSSSSYRLIGLDTPSPFLQLSGTVLKGRHDSLIGTEIIFSDGKDGSSRGVQPIGATEQRIQFKEVTLKPKATSESTTEAAEPSKVNEPAHVRAFLRDDDELLGRVTGEIHGRTAADADDEKGKGRGRPRTAGRGRAKSTRRTRQSAAAEGADGSEAGEAMDVD</sequence>
<evidence type="ECO:0000313" key="3">
    <source>
        <dbReference type="EMBL" id="KAL0948199.1"/>
    </source>
</evidence>
<dbReference type="Proteomes" id="UP001556367">
    <property type="component" value="Unassembled WGS sequence"/>
</dbReference>
<feature type="region of interest" description="Disordered" evidence="1">
    <location>
        <begin position="150"/>
        <end position="208"/>
    </location>
</feature>
<feature type="domain" description="Transcription factor TFIIIC triple barrel" evidence="2">
    <location>
        <begin position="28"/>
        <end position="113"/>
    </location>
</feature>
<name>A0ABR3IXU6_9AGAR</name>
<feature type="region of interest" description="Disordered" evidence="1">
    <location>
        <begin position="88"/>
        <end position="136"/>
    </location>
</feature>
<reference evidence="4" key="1">
    <citation type="submission" date="2024-06" db="EMBL/GenBank/DDBJ databases">
        <title>Multi-omics analyses provide insights into the biosynthesis of the anticancer antibiotic pleurotin in Hohenbuehelia grisea.</title>
        <authorList>
            <person name="Weaver J.A."/>
            <person name="Alberti F."/>
        </authorList>
    </citation>
    <scope>NUCLEOTIDE SEQUENCE [LARGE SCALE GENOMIC DNA]</scope>
    <source>
        <strain evidence="4">T-177</strain>
    </source>
</reference>
<protein>
    <recommendedName>
        <fullName evidence="2">Transcription factor TFIIIC triple barrel domain-containing protein</fullName>
    </recommendedName>
</protein>